<organism evidence="1 2">
    <name type="scientific">Corynespora cassiicola Philippines</name>
    <dbReference type="NCBI Taxonomy" id="1448308"/>
    <lineage>
        <taxon>Eukaryota</taxon>
        <taxon>Fungi</taxon>
        <taxon>Dikarya</taxon>
        <taxon>Ascomycota</taxon>
        <taxon>Pezizomycotina</taxon>
        <taxon>Dothideomycetes</taxon>
        <taxon>Pleosporomycetidae</taxon>
        <taxon>Pleosporales</taxon>
        <taxon>Corynesporascaceae</taxon>
        <taxon>Corynespora</taxon>
    </lineage>
</organism>
<keyword evidence="2" id="KW-1185">Reference proteome</keyword>
<evidence type="ECO:0000313" key="2">
    <source>
        <dbReference type="Proteomes" id="UP000240883"/>
    </source>
</evidence>
<dbReference type="AlphaFoldDB" id="A0A2T2NID5"/>
<proteinExistence type="predicted"/>
<evidence type="ECO:0000313" key="1">
    <source>
        <dbReference type="EMBL" id="PSN65191.1"/>
    </source>
</evidence>
<reference evidence="1 2" key="1">
    <citation type="journal article" date="2018" name="Front. Microbiol.">
        <title>Genome-Wide Analysis of Corynespora cassiicola Leaf Fall Disease Putative Effectors.</title>
        <authorList>
            <person name="Lopez D."/>
            <person name="Ribeiro S."/>
            <person name="Label P."/>
            <person name="Fumanal B."/>
            <person name="Venisse J.S."/>
            <person name="Kohler A."/>
            <person name="de Oliveira R.R."/>
            <person name="Labutti K."/>
            <person name="Lipzen A."/>
            <person name="Lail K."/>
            <person name="Bauer D."/>
            <person name="Ohm R.A."/>
            <person name="Barry K.W."/>
            <person name="Spatafora J."/>
            <person name="Grigoriev I.V."/>
            <person name="Martin F.M."/>
            <person name="Pujade-Renaud V."/>
        </authorList>
    </citation>
    <scope>NUCLEOTIDE SEQUENCE [LARGE SCALE GENOMIC DNA]</scope>
    <source>
        <strain evidence="1 2">Philippines</strain>
    </source>
</reference>
<protein>
    <submittedName>
        <fullName evidence="1">Uncharacterized protein</fullName>
    </submittedName>
</protein>
<dbReference type="Proteomes" id="UP000240883">
    <property type="component" value="Unassembled WGS sequence"/>
</dbReference>
<name>A0A2T2NID5_CORCC</name>
<sequence>MTWTAMLGVAARSQPAAWSGLEWADACVGRRVRAYVAVTVRRRYLAPKTPSTPLRREDSSVPSALPRLAQPVSRYNHRPRPLIRPSDAEPAAIEIWVPESCVPIEIIFCRRLHGATGKPGAQQPASSLPA</sequence>
<gene>
    <name evidence="1" type="ORF">BS50DRAFT_53203</name>
</gene>
<dbReference type="EMBL" id="KZ678137">
    <property type="protein sequence ID" value="PSN65191.1"/>
    <property type="molecule type" value="Genomic_DNA"/>
</dbReference>
<accession>A0A2T2NID5</accession>